<organism evidence="4 5">
    <name type="scientific">Gammaproteobacteria bacterium LSUCC0057</name>
    <dbReference type="NCBI Taxonomy" id="2559237"/>
    <lineage>
        <taxon>Bacteria</taxon>
        <taxon>Pseudomonadati</taxon>
        <taxon>Pseudomonadota</taxon>
        <taxon>Gammaproteobacteria</taxon>
        <taxon>Cellvibrionales</taxon>
        <taxon>Porticoccaceae</taxon>
        <taxon>SAR92 clade</taxon>
    </lineage>
</organism>
<dbReference type="InterPro" id="IPR045025">
    <property type="entry name" value="HACL1-like"/>
</dbReference>
<dbReference type="PANTHER" id="PTHR43710">
    <property type="entry name" value="2-HYDROXYACYL-COA LYASE"/>
    <property type="match status" value="1"/>
</dbReference>
<gene>
    <name evidence="4" type="ORF">E3W66_00990</name>
</gene>
<keyword evidence="2" id="KW-0560">Oxidoreductase</keyword>
<dbReference type="Proteomes" id="UP000298133">
    <property type="component" value="Unassembled WGS sequence"/>
</dbReference>
<comment type="caution">
    <text evidence="4">The sequence shown here is derived from an EMBL/GenBank/DDBJ whole genome shotgun (WGS) entry which is preliminary data.</text>
</comment>
<protein>
    <submittedName>
        <fullName evidence="4">Indolepyruvate ferredoxin oxidoreductase subunit alpha</fullName>
    </submittedName>
</protein>
<reference evidence="4 5" key="1">
    <citation type="submission" date="2019-03" db="EMBL/GenBank/DDBJ databases">
        <title>Draft genome of Gammaproteobacteria bacterium LSUCC0057, a member of the SAR92 clade.</title>
        <authorList>
            <person name="Lanclos V.C."/>
            <person name="Doiron C."/>
            <person name="Henson M.W."/>
            <person name="Thrash J.C."/>
        </authorList>
    </citation>
    <scope>NUCLEOTIDE SEQUENCE [LARGE SCALE GENOMIC DNA]</scope>
    <source>
        <strain evidence="4 5">LSUCC0057</strain>
    </source>
</reference>
<dbReference type="InterPro" id="IPR002880">
    <property type="entry name" value="Pyrv_Fd/Flavodoxin_OxRdtase_N"/>
</dbReference>
<dbReference type="InterPro" id="IPR011766">
    <property type="entry name" value="TPP_enzyme_TPP-bd"/>
</dbReference>
<keyword evidence="4" id="KW-0670">Pyruvate</keyword>
<dbReference type="CDD" id="cd02008">
    <property type="entry name" value="TPP_IOR_alpha"/>
    <property type="match status" value="1"/>
</dbReference>
<dbReference type="PROSITE" id="PS51379">
    <property type="entry name" value="4FE4S_FER_2"/>
    <property type="match status" value="1"/>
</dbReference>
<dbReference type="PANTHER" id="PTHR43710:SF5">
    <property type="entry name" value="INDOLEPYRUVATE FERREDOXIN OXIDOREDUCTASE ALPHA SUBUNIT"/>
    <property type="match status" value="1"/>
</dbReference>
<dbReference type="GO" id="GO:0030976">
    <property type="term" value="F:thiamine pyrophosphate binding"/>
    <property type="evidence" value="ECO:0007669"/>
    <property type="project" value="InterPro"/>
</dbReference>
<keyword evidence="1" id="KW-0479">Metal-binding</keyword>
<accession>A0A4Y8UL78</accession>
<dbReference type="GO" id="GO:0046872">
    <property type="term" value="F:metal ion binding"/>
    <property type="evidence" value="ECO:0007669"/>
    <property type="project" value="UniProtKB-KW"/>
</dbReference>
<dbReference type="InterPro" id="IPR029061">
    <property type="entry name" value="THDP-binding"/>
</dbReference>
<dbReference type="Gene3D" id="3.40.50.970">
    <property type="match status" value="2"/>
</dbReference>
<evidence type="ECO:0000256" key="1">
    <source>
        <dbReference type="ARBA" id="ARBA00022723"/>
    </source>
</evidence>
<dbReference type="CDD" id="cd07034">
    <property type="entry name" value="TPP_PYR_PFOR_IOR-alpha_like"/>
    <property type="match status" value="1"/>
</dbReference>
<evidence type="ECO:0000256" key="2">
    <source>
        <dbReference type="ARBA" id="ARBA00023002"/>
    </source>
</evidence>
<proteinExistence type="predicted"/>
<dbReference type="EMBL" id="SPIA01000001">
    <property type="protein sequence ID" value="TFH68567.1"/>
    <property type="molecule type" value="Genomic_DNA"/>
</dbReference>
<evidence type="ECO:0000259" key="3">
    <source>
        <dbReference type="PROSITE" id="PS51379"/>
    </source>
</evidence>
<dbReference type="OrthoDB" id="9803617at2"/>
<feature type="domain" description="4Fe-4S ferredoxin-type" evidence="3">
    <location>
        <begin position="622"/>
        <end position="653"/>
    </location>
</feature>
<dbReference type="Pfam" id="PF02775">
    <property type="entry name" value="TPP_enzyme_C"/>
    <property type="match status" value="1"/>
</dbReference>
<dbReference type="AlphaFoldDB" id="A0A4Y8UL78"/>
<evidence type="ECO:0000313" key="4">
    <source>
        <dbReference type="EMBL" id="TFH68567.1"/>
    </source>
</evidence>
<name>A0A4Y8UL78_9GAMM</name>
<sequence length="726" mass="78496">MAERSFKKEVEHLRLGAGEVFRGEGILAITKALLQSGVGYVGGYQGSPISHLMDVLADSQEILGELGVHFEQSGSEATAASMLAASINYPIRGAVAWKSTVGTNVASDALANLASSGVTGGAMVVVGEDYGEGSSIMQERTHAFAMKSQMWLLDPRPNLPSIVDLIEKGFELSEVSNTPLFLMVRIRTCHVTGEFIAKDNQPPQFSRSNTIDPQRQLDKIILPPIIFEQERDKIAKRLPAARAFIAEHQLNERFAGAADEVGIVIQGGLYNTAIRALERLGLADAFGNSQLPLYVLNVTYPLLPDELLSFAAGKRHLLVIEEGQPNYIEQEIGLMLRNAGSAVTLHGAGLMPGFGEYTGTMALDGMAAFVALTTPAGIDAEQVEARYQQQRTGVSDEHLQLLGDNIVARPAGLCTGCPERPLFSAVKQVQQERGSQFHISADIGCHAFATLPPFNLGNTIMGYGFSLAASSAIRAKLPHRAISIMGDGGFWHNGLTTGVASAVYNKHDGILIIVDNGYSAATGGQDIPSFVKPENLIATTREERPDNQPIEAAVRGVGVEWVRTVTTYEIAEMKATLQEALDTDYAGLKVIIAEGECMLNKQRRIKPQLKKRINDGVRTVKERFVVDPDTCTGDHACIRISGCPSLTIKENPDPLRVDPVAYVDNSCVGCGVCGGNAHSAILCPSFSRAEVVYNPNWRDRALRRLRDGVIGTLQRRLDRQQARSAL</sequence>
<dbReference type="InterPro" id="IPR017896">
    <property type="entry name" value="4Fe4S_Fe-S-bd"/>
</dbReference>
<keyword evidence="5" id="KW-1185">Reference proteome</keyword>
<dbReference type="SUPFAM" id="SSF52518">
    <property type="entry name" value="Thiamin diphosphate-binding fold (THDP-binding)"/>
    <property type="match status" value="2"/>
</dbReference>
<dbReference type="GO" id="GO:0044281">
    <property type="term" value="P:small molecule metabolic process"/>
    <property type="evidence" value="ECO:0007669"/>
    <property type="project" value="UniProtKB-ARBA"/>
</dbReference>
<evidence type="ECO:0000313" key="5">
    <source>
        <dbReference type="Proteomes" id="UP000298133"/>
    </source>
</evidence>
<dbReference type="GO" id="GO:0016491">
    <property type="term" value="F:oxidoreductase activity"/>
    <property type="evidence" value="ECO:0007669"/>
    <property type="project" value="UniProtKB-KW"/>
</dbReference>